<name>A0A9P7SEK1_9HYPO</name>
<comment type="similarity">
    <text evidence="2">Belongs to the oligopeptide OPT transporter family.</text>
</comment>
<dbReference type="EMBL" id="SRPO01000636">
    <property type="protein sequence ID" value="KAG5931061.1"/>
    <property type="molecule type" value="Genomic_DNA"/>
</dbReference>
<evidence type="ECO:0000313" key="10">
    <source>
        <dbReference type="EMBL" id="KAG5931061.1"/>
    </source>
</evidence>
<evidence type="ECO:0000256" key="7">
    <source>
        <dbReference type="ARBA" id="ARBA00022989"/>
    </source>
</evidence>
<evidence type="ECO:0000256" key="2">
    <source>
        <dbReference type="ARBA" id="ARBA00008807"/>
    </source>
</evidence>
<keyword evidence="3" id="KW-0813">Transport</keyword>
<dbReference type="InterPro" id="IPR004813">
    <property type="entry name" value="OPT"/>
</dbReference>
<keyword evidence="5" id="KW-0571">Peptide transport</keyword>
<dbReference type="GO" id="GO:0016020">
    <property type="term" value="C:membrane"/>
    <property type="evidence" value="ECO:0007669"/>
    <property type="project" value="UniProtKB-SubCell"/>
</dbReference>
<sequence length="205" mass="22795">MGIKERFGLKSTETTAETTSAEVLPNAEGAERELRRFRRQHKWDPFLDVDKLDNIDDALASGNAEKEIAIDESLIQEDSPYPEVRSSVPPTDSDVPVNTIRAWTIGTLLCTIVAACNVLLSLRRTPISISSTVVQLIAYPIGCSWAKLMPHHTFHVFGHALELNPGPFNTKEHTIITMMTAAGSALNYAIDILLAQEIFYKQKFK</sequence>
<keyword evidence="11" id="KW-1185">Reference proteome</keyword>
<evidence type="ECO:0000313" key="11">
    <source>
        <dbReference type="Proteomes" id="UP000706124"/>
    </source>
</evidence>
<comment type="subcellular location">
    <subcellularLocation>
        <location evidence="1">Membrane</location>
        <topology evidence="1">Multi-pass membrane protein</topology>
    </subcellularLocation>
</comment>
<evidence type="ECO:0000256" key="1">
    <source>
        <dbReference type="ARBA" id="ARBA00004141"/>
    </source>
</evidence>
<comment type="caution">
    <text evidence="10">The sequence shown here is derived from an EMBL/GenBank/DDBJ whole genome shotgun (WGS) entry which is preliminary data.</text>
</comment>
<evidence type="ECO:0000256" key="5">
    <source>
        <dbReference type="ARBA" id="ARBA00022856"/>
    </source>
</evidence>
<dbReference type="PANTHER" id="PTHR22601">
    <property type="entry name" value="ISP4 LIKE PROTEIN"/>
    <property type="match status" value="1"/>
</dbReference>
<evidence type="ECO:0000256" key="4">
    <source>
        <dbReference type="ARBA" id="ARBA00022692"/>
    </source>
</evidence>
<reference evidence="10 11" key="1">
    <citation type="journal article" date="2020" name="bioRxiv">
        <title>Whole genome comparisons of ergot fungi reveals the divergence and evolution of species within the genus Claviceps are the result of varying mechanisms driving genome evolution and host range expansion.</title>
        <authorList>
            <person name="Wyka S.A."/>
            <person name="Mondo S.J."/>
            <person name="Liu M."/>
            <person name="Dettman J."/>
            <person name="Nalam V."/>
            <person name="Broders K.D."/>
        </authorList>
    </citation>
    <scope>NUCLEOTIDE SEQUENCE [LARGE SCALE GENOMIC DNA]</scope>
    <source>
        <strain evidence="10 11">CCC 1485</strain>
    </source>
</reference>
<evidence type="ECO:0000256" key="3">
    <source>
        <dbReference type="ARBA" id="ARBA00022448"/>
    </source>
</evidence>
<keyword evidence="8 9" id="KW-0472">Membrane</keyword>
<feature type="transmembrane region" description="Helical" evidence="9">
    <location>
        <begin position="100"/>
        <end position="120"/>
    </location>
</feature>
<evidence type="ECO:0000256" key="6">
    <source>
        <dbReference type="ARBA" id="ARBA00022927"/>
    </source>
</evidence>
<dbReference type="OrthoDB" id="4526486at2759"/>
<protein>
    <submittedName>
        <fullName evidence="10">Uncharacterized protein</fullName>
    </submittedName>
</protein>
<dbReference type="Pfam" id="PF03169">
    <property type="entry name" value="OPT"/>
    <property type="match status" value="1"/>
</dbReference>
<dbReference type="GO" id="GO:0015031">
    <property type="term" value="P:protein transport"/>
    <property type="evidence" value="ECO:0007669"/>
    <property type="project" value="UniProtKB-KW"/>
</dbReference>
<keyword evidence="6" id="KW-0653">Protein transport</keyword>
<keyword evidence="4 9" id="KW-0812">Transmembrane</keyword>
<evidence type="ECO:0000256" key="8">
    <source>
        <dbReference type="ARBA" id="ARBA00023136"/>
    </source>
</evidence>
<dbReference type="Proteomes" id="UP000706124">
    <property type="component" value="Unassembled WGS sequence"/>
</dbReference>
<dbReference type="AlphaFoldDB" id="A0A9P7SEK1"/>
<accession>A0A9P7SEK1</accession>
<dbReference type="InterPro" id="IPR004648">
    <property type="entry name" value="Oligpept_transpt"/>
</dbReference>
<dbReference type="GO" id="GO:0035673">
    <property type="term" value="F:oligopeptide transmembrane transporter activity"/>
    <property type="evidence" value="ECO:0007669"/>
    <property type="project" value="InterPro"/>
</dbReference>
<proteinExistence type="inferred from homology"/>
<keyword evidence="7 9" id="KW-1133">Transmembrane helix</keyword>
<organism evidence="10 11">
    <name type="scientific">Claviceps pazoutovae</name>
    <dbReference type="NCBI Taxonomy" id="1649127"/>
    <lineage>
        <taxon>Eukaryota</taxon>
        <taxon>Fungi</taxon>
        <taxon>Dikarya</taxon>
        <taxon>Ascomycota</taxon>
        <taxon>Pezizomycotina</taxon>
        <taxon>Sordariomycetes</taxon>
        <taxon>Hypocreomycetidae</taxon>
        <taxon>Hypocreales</taxon>
        <taxon>Clavicipitaceae</taxon>
        <taxon>Claviceps</taxon>
    </lineage>
</organism>
<gene>
    <name evidence="10" type="ORF">E4U60_006513</name>
</gene>
<evidence type="ECO:0000256" key="9">
    <source>
        <dbReference type="SAM" id="Phobius"/>
    </source>
</evidence>